<name>A0A0D0E2Q1_9AGAM</name>
<dbReference type="Proteomes" id="UP000054538">
    <property type="component" value="Unassembled WGS sequence"/>
</dbReference>
<dbReference type="EMBL" id="KN825421">
    <property type="protein sequence ID" value="KIK91155.1"/>
    <property type="molecule type" value="Genomic_DNA"/>
</dbReference>
<proteinExistence type="predicted"/>
<feature type="region of interest" description="Disordered" evidence="2">
    <location>
        <begin position="467"/>
        <end position="570"/>
    </location>
</feature>
<dbReference type="InParanoid" id="A0A0D0E2Q1"/>
<keyword evidence="1" id="KW-0175">Coiled coil</keyword>
<feature type="compositionally biased region" description="Low complexity" evidence="2">
    <location>
        <begin position="547"/>
        <end position="564"/>
    </location>
</feature>
<feature type="region of interest" description="Disordered" evidence="2">
    <location>
        <begin position="328"/>
        <end position="413"/>
    </location>
</feature>
<feature type="compositionally biased region" description="Low complexity" evidence="2">
    <location>
        <begin position="40"/>
        <end position="51"/>
    </location>
</feature>
<evidence type="ECO:0000313" key="4">
    <source>
        <dbReference type="Proteomes" id="UP000054538"/>
    </source>
</evidence>
<reference evidence="4" key="2">
    <citation type="submission" date="2015-01" db="EMBL/GenBank/DDBJ databases">
        <title>Evolutionary Origins and Diversification of the Mycorrhizal Mutualists.</title>
        <authorList>
            <consortium name="DOE Joint Genome Institute"/>
            <consortium name="Mycorrhizal Genomics Consortium"/>
            <person name="Kohler A."/>
            <person name="Kuo A."/>
            <person name="Nagy L.G."/>
            <person name="Floudas D."/>
            <person name="Copeland A."/>
            <person name="Barry K.W."/>
            <person name="Cichocki N."/>
            <person name="Veneault-Fourrey C."/>
            <person name="LaButti K."/>
            <person name="Lindquist E.A."/>
            <person name="Lipzen A."/>
            <person name="Lundell T."/>
            <person name="Morin E."/>
            <person name="Murat C."/>
            <person name="Riley R."/>
            <person name="Ohm R."/>
            <person name="Sun H."/>
            <person name="Tunlid A."/>
            <person name="Henrissat B."/>
            <person name="Grigoriev I.V."/>
            <person name="Hibbett D.S."/>
            <person name="Martin F."/>
        </authorList>
    </citation>
    <scope>NUCLEOTIDE SEQUENCE [LARGE SCALE GENOMIC DNA]</scope>
    <source>
        <strain evidence="4">Ve08.2h10</strain>
    </source>
</reference>
<feature type="region of interest" description="Disordered" evidence="2">
    <location>
        <begin position="620"/>
        <end position="662"/>
    </location>
</feature>
<feature type="compositionally biased region" description="Polar residues" evidence="2">
    <location>
        <begin position="287"/>
        <end position="298"/>
    </location>
</feature>
<reference evidence="3 4" key="1">
    <citation type="submission" date="2014-04" db="EMBL/GenBank/DDBJ databases">
        <authorList>
            <consortium name="DOE Joint Genome Institute"/>
            <person name="Kuo A."/>
            <person name="Kohler A."/>
            <person name="Jargeat P."/>
            <person name="Nagy L.G."/>
            <person name="Floudas D."/>
            <person name="Copeland A."/>
            <person name="Barry K.W."/>
            <person name="Cichocki N."/>
            <person name="Veneault-Fourrey C."/>
            <person name="LaButti K."/>
            <person name="Lindquist E.A."/>
            <person name="Lipzen A."/>
            <person name="Lundell T."/>
            <person name="Morin E."/>
            <person name="Murat C."/>
            <person name="Sun H."/>
            <person name="Tunlid A."/>
            <person name="Henrissat B."/>
            <person name="Grigoriev I.V."/>
            <person name="Hibbett D.S."/>
            <person name="Martin F."/>
            <person name="Nordberg H.P."/>
            <person name="Cantor M.N."/>
            <person name="Hua S.X."/>
        </authorList>
    </citation>
    <scope>NUCLEOTIDE SEQUENCE [LARGE SCALE GENOMIC DNA]</scope>
    <source>
        <strain evidence="3 4">Ve08.2h10</strain>
    </source>
</reference>
<feature type="compositionally biased region" description="Basic and acidic residues" evidence="2">
    <location>
        <begin position="234"/>
        <end position="243"/>
    </location>
</feature>
<dbReference type="STRING" id="930991.A0A0D0E2Q1"/>
<protein>
    <submittedName>
        <fullName evidence="3">Uncharacterized protein</fullName>
    </submittedName>
</protein>
<dbReference type="OrthoDB" id="3268221at2759"/>
<feature type="compositionally biased region" description="Low complexity" evidence="2">
    <location>
        <begin position="396"/>
        <end position="405"/>
    </location>
</feature>
<feature type="region of interest" description="Disordered" evidence="2">
    <location>
        <begin position="1"/>
        <end position="57"/>
    </location>
</feature>
<dbReference type="HOGENOM" id="CLU_021927_0_0_1"/>
<keyword evidence="4" id="KW-1185">Reference proteome</keyword>
<feature type="compositionally biased region" description="Low complexity" evidence="2">
    <location>
        <begin position="261"/>
        <end position="274"/>
    </location>
</feature>
<feature type="compositionally biased region" description="Pro residues" evidence="2">
    <location>
        <begin position="349"/>
        <end position="361"/>
    </location>
</feature>
<gene>
    <name evidence="3" type="ORF">PAXRUDRAFT_831086</name>
</gene>
<sequence length="734" mass="78715">MNASSTASSPPPLQKASPHSHPQNYDKSLPAFPLPLTNPSTSSRTSSSSSRVRTHNPLTAKQLVRLLAAEQDTTHDLQQDLSQLTSQLAFEQDRADAAERKAIESVTHLKGVNDVRLAAQADVVRLTKELKSYKDALELAQKEIFKAQNVLQEVEGRRRDAEEEASSLRRKLRKINEEKMIEMAREEGRKQGVQEGLEMGKDIGYLHGRNKGYVNGRLTADRMVERYFSPPSQHEIRRSRGEPDLPSESEPPYTATTTRFPPSGDSAPSSSSSSSEREVSLRAPTRVAQTASARTTMYSPAHPHVEIPQDGFIPEADASMIIRLPPPHELMRLPSTPDIRSPISSKPNSPSPRLAPVPIPGDVPVLMVPEPRSPRNPLHEPPSERQRHRIRRRSSGESIGSSTRTSELDLLNAPDHVANRGHRASGLSAIPEVTSLQEASTPSSRSLKQNIEDCVDEAGFVHVSMPAPRTPAEMAGSKIRRSPSQSLSVDQREFSRRGSTSSFGTVNITIQPPSRPASNNSSATGSGTRPYLLSPADADRPVPLPPSSQQTPTTAPLTPTGSTVLMNLPDGGLPPGFVPMGVETPFNHGAGSSYTGAGVPLPPSSVGTYHHRLSSLGSYMGDPDTPIVIPSPSGKYAQESDDSSSDADTLTTPPGRYRVPSSGGYMAAGVPLPSSGYTAAGMTLPPSSVAGTPYSYGRSPGSEALYVNMNAGVTPAALGRTKSFSTDRGTLVRA</sequence>
<organism evidence="3 4">
    <name type="scientific">Paxillus rubicundulus Ve08.2h10</name>
    <dbReference type="NCBI Taxonomy" id="930991"/>
    <lineage>
        <taxon>Eukaryota</taxon>
        <taxon>Fungi</taxon>
        <taxon>Dikarya</taxon>
        <taxon>Basidiomycota</taxon>
        <taxon>Agaricomycotina</taxon>
        <taxon>Agaricomycetes</taxon>
        <taxon>Agaricomycetidae</taxon>
        <taxon>Boletales</taxon>
        <taxon>Paxilineae</taxon>
        <taxon>Paxillaceae</taxon>
        <taxon>Paxillus</taxon>
    </lineage>
</organism>
<evidence type="ECO:0000256" key="1">
    <source>
        <dbReference type="SAM" id="Coils"/>
    </source>
</evidence>
<feature type="region of interest" description="Disordered" evidence="2">
    <location>
        <begin position="227"/>
        <end position="308"/>
    </location>
</feature>
<evidence type="ECO:0000313" key="3">
    <source>
        <dbReference type="EMBL" id="KIK91155.1"/>
    </source>
</evidence>
<feature type="compositionally biased region" description="Polar residues" evidence="2">
    <location>
        <begin position="497"/>
        <end position="511"/>
    </location>
</feature>
<evidence type="ECO:0000256" key="2">
    <source>
        <dbReference type="SAM" id="MobiDB-lite"/>
    </source>
</evidence>
<accession>A0A0D0E2Q1</accession>
<dbReference type="AlphaFoldDB" id="A0A0D0E2Q1"/>
<feature type="coiled-coil region" evidence="1">
    <location>
        <begin position="67"/>
        <end position="178"/>
    </location>
</feature>